<dbReference type="Pfam" id="PF07690">
    <property type="entry name" value="MFS_1"/>
    <property type="match status" value="1"/>
</dbReference>
<dbReference type="SUPFAM" id="SSF103473">
    <property type="entry name" value="MFS general substrate transporter"/>
    <property type="match status" value="1"/>
</dbReference>
<dbReference type="NCBIfam" id="TIGR00711">
    <property type="entry name" value="efflux_EmrB"/>
    <property type="match status" value="1"/>
</dbReference>
<dbReference type="PANTHER" id="PTHR42718">
    <property type="entry name" value="MAJOR FACILITATOR SUPERFAMILY MULTIDRUG TRANSPORTER MFSC"/>
    <property type="match status" value="1"/>
</dbReference>
<evidence type="ECO:0000259" key="9">
    <source>
        <dbReference type="PROSITE" id="PS50850"/>
    </source>
</evidence>
<evidence type="ECO:0000313" key="11">
    <source>
        <dbReference type="Proteomes" id="UP000544872"/>
    </source>
</evidence>
<proteinExistence type="inferred from homology"/>
<feature type="transmembrane region" description="Helical" evidence="8">
    <location>
        <begin position="324"/>
        <end position="346"/>
    </location>
</feature>
<keyword evidence="3" id="KW-0813">Transport</keyword>
<feature type="transmembrane region" description="Helical" evidence="8">
    <location>
        <begin position="353"/>
        <end position="370"/>
    </location>
</feature>
<feature type="transmembrane region" description="Helical" evidence="8">
    <location>
        <begin position="252"/>
        <end position="268"/>
    </location>
</feature>
<accession>A0A7X0DKZ9</accession>
<evidence type="ECO:0000313" key="10">
    <source>
        <dbReference type="EMBL" id="MBB6208639.1"/>
    </source>
</evidence>
<feature type="transmembrane region" description="Helical" evidence="8">
    <location>
        <begin position="288"/>
        <end position="312"/>
    </location>
</feature>
<keyword evidence="4" id="KW-1003">Cell membrane</keyword>
<reference evidence="10 11" key="1">
    <citation type="submission" date="2020-08" db="EMBL/GenBank/DDBJ databases">
        <title>Genomic Encyclopedia of Type Strains, Phase IV (KMG-IV): sequencing the most valuable type-strain genomes for metagenomic binning, comparative biology and taxonomic classification.</title>
        <authorList>
            <person name="Goeker M."/>
        </authorList>
    </citation>
    <scope>NUCLEOTIDE SEQUENCE [LARGE SCALE GENOMIC DNA]</scope>
    <source>
        <strain evidence="10 11">DSM 11590</strain>
    </source>
</reference>
<name>A0A7X0DKZ9_NOVIT</name>
<feature type="transmembrane region" description="Helical" evidence="8">
    <location>
        <begin position="390"/>
        <end position="409"/>
    </location>
</feature>
<evidence type="ECO:0000256" key="4">
    <source>
        <dbReference type="ARBA" id="ARBA00022475"/>
    </source>
</evidence>
<evidence type="ECO:0000256" key="5">
    <source>
        <dbReference type="ARBA" id="ARBA00022692"/>
    </source>
</evidence>
<feature type="transmembrane region" description="Helical" evidence="8">
    <location>
        <begin position="155"/>
        <end position="178"/>
    </location>
</feature>
<keyword evidence="5 8" id="KW-0812">Transmembrane</keyword>
<evidence type="ECO:0000256" key="1">
    <source>
        <dbReference type="ARBA" id="ARBA00004651"/>
    </source>
</evidence>
<evidence type="ECO:0000256" key="3">
    <source>
        <dbReference type="ARBA" id="ARBA00022448"/>
    </source>
</evidence>
<dbReference type="Gene3D" id="1.20.1250.20">
    <property type="entry name" value="MFS general substrate transporter like domains"/>
    <property type="match status" value="1"/>
</dbReference>
<feature type="transmembrane region" description="Helical" evidence="8">
    <location>
        <begin position="123"/>
        <end position="148"/>
    </location>
</feature>
<dbReference type="EMBL" id="JACIIX010000001">
    <property type="protein sequence ID" value="MBB6208639.1"/>
    <property type="molecule type" value="Genomic_DNA"/>
</dbReference>
<keyword evidence="11" id="KW-1185">Reference proteome</keyword>
<dbReference type="PANTHER" id="PTHR42718:SF9">
    <property type="entry name" value="MAJOR FACILITATOR SUPERFAMILY MULTIDRUG TRANSPORTER MFSC"/>
    <property type="match status" value="1"/>
</dbReference>
<dbReference type="InterPro" id="IPR011701">
    <property type="entry name" value="MFS"/>
</dbReference>
<dbReference type="Gene3D" id="1.20.1720.10">
    <property type="entry name" value="Multidrug resistance protein D"/>
    <property type="match status" value="1"/>
</dbReference>
<comment type="similarity">
    <text evidence="2">Belongs to the major facilitator superfamily. EmrB family.</text>
</comment>
<dbReference type="InterPro" id="IPR020846">
    <property type="entry name" value="MFS_dom"/>
</dbReference>
<organism evidence="10 11">
    <name type="scientific">Novispirillum itersonii</name>
    <name type="common">Aquaspirillum itersonii</name>
    <dbReference type="NCBI Taxonomy" id="189"/>
    <lineage>
        <taxon>Bacteria</taxon>
        <taxon>Pseudomonadati</taxon>
        <taxon>Pseudomonadota</taxon>
        <taxon>Alphaproteobacteria</taxon>
        <taxon>Rhodospirillales</taxon>
        <taxon>Novispirillaceae</taxon>
        <taxon>Novispirillum</taxon>
    </lineage>
</organism>
<comment type="caution">
    <text evidence="10">The sequence shown here is derived from an EMBL/GenBank/DDBJ whole genome shotgun (WGS) entry which is preliminary data.</text>
</comment>
<dbReference type="PROSITE" id="PS50850">
    <property type="entry name" value="MFS"/>
    <property type="match status" value="1"/>
</dbReference>
<dbReference type="RefSeq" id="WP_184259749.1">
    <property type="nucleotide sequence ID" value="NZ_JACIIX010000001.1"/>
</dbReference>
<protein>
    <submittedName>
        <fullName evidence="10">DHA2 family multidrug resistance protein</fullName>
    </submittedName>
</protein>
<sequence length="534" mass="57878">MTAIDTAAATHTDDEGTILVDHPEGKSSNTLGFVAMVVGMFMAILDIQIVASSLSEIQAGISASREEISWVQTSYLIAEVVMIPLSGWLSHLLSTRVLFAVSAGMFTIASMACAVAWNLESMVLFRVLQGFLGGAMIPTVFATSYLLFRGSKQGMVTVFIGLVATMAPTIGPSLGGYLTDTFSWHWLFLMNVVPGIIVTIVVWTQLDVDRPNLSLLKGFDLPGILFVALFLGCLQYVLEEGPGDDWLQSDEIALLCLVCAVSAVLFFWRELTTEHPVVDLRAFANPNFALGCLFSFIVGIGLYGSVYVMPLFLSMVRGYNALEIGWVLMVTGGFQFLSAPLAGALSKKLDPRLMLGLGLVFFGLGLYLSHTLTADWSYWEFFLPQAVRGISLMFIFIPVNALALGTLPPHLLKGGAGLYNLMRNLGGAIGLAVINTLLTNRHDLHLWHLKENLTAARDSVVNALNSMTMMLGPAVGSDAHQVAVKTMARLAEREAWVLSFGDIFQLMAIPFVTGLLFIPLMRKVDLGAAGKDAH</sequence>
<gene>
    <name evidence="10" type="ORF">FHS48_000020</name>
</gene>
<keyword evidence="7 8" id="KW-0472">Membrane</keyword>
<comment type="subcellular location">
    <subcellularLocation>
        <location evidence="1">Cell membrane</location>
        <topology evidence="1">Multi-pass membrane protein</topology>
    </subcellularLocation>
</comment>
<dbReference type="CDD" id="cd17503">
    <property type="entry name" value="MFS_LmrB_MDR_like"/>
    <property type="match status" value="1"/>
</dbReference>
<feature type="transmembrane region" description="Helical" evidence="8">
    <location>
        <begin position="184"/>
        <end position="206"/>
    </location>
</feature>
<feature type="transmembrane region" description="Helical" evidence="8">
    <location>
        <begin position="97"/>
        <end position="117"/>
    </location>
</feature>
<dbReference type="Proteomes" id="UP000544872">
    <property type="component" value="Unassembled WGS sequence"/>
</dbReference>
<feature type="transmembrane region" description="Helical" evidence="8">
    <location>
        <begin position="31"/>
        <end position="50"/>
    </location>
</feature>
<dbReference type="AlphaFoldDB" id="A0A7X0DKZ9"/>
<evidence type="ECO:0000256" key="8">
    <source>
        <dbReference type="SAM" id="Phobius"/>
    </source>
</evidence>
<evidence type="ECO:0000256" key="7">
    <source>
        <dbReference type="ARBA" id="ARBA00023136"/>
    </source>
</evidence>
<evidence type="ECO:0000256" key="2">
    <source>
        <dbReference type="ARBA" id="ARBA00008537"/>
    </source>
</evidence>
<dbReference type="GO" id="GO:0022857">
    <property type="term" value="F:transmembrane transporter activity"/>
    <property type="evidence" value="ECO:0007669"/>
    <property type="project" value="InterPro"/>
</dbReference>
<dbReference type="GO" id="GO:0005886">
    <property type="term" value="C:plasma membrane"/>
    <property type="evidence" value="ECO:0007669"/>
    <property type="project" value="UniProtKB-SubCell"/>
</dbReference>
<feature type="transmembrane region" description="Helical" evidence="8">
    <location>
        <begin position="218"/>
        <end position="237"/>
    </location>
</feature>
<evidence type="ECO:0000256" key="6">
    <source>
        <dbReference type="ARBA" id="ARBA00022989"/>
    </source>
</evidence>
<feature type="transmembrane region" description="Helical" evidence="8">
    <location>
        <begin position="70"/>
        <end position="90"/>
    </location>
</feature>
<dbReference type="InterPro" id="IPR036259">
    <property type="entry name" value="MFS_trans_sf"/>
</dbReference>
<dbReference type="InterPro" id="IPR004638">
    <property type="entry name" value="EmrB-like"/>
</dbReference>
<feature type="transmembrane region" description="Helical" evidence="8">
    <location>
        <begin position="495"/>
        <end position="518"/>
    </location>
</feature>
<keyword evidence="6 8" id="KW-1133">Transmembrane helix</keyword>
<feature type="domain" description="Major facilitator superfamily (MFS) profile" evidence="9">
    <location>
        <begin position="32"/>
        <end position="526"/>
    </location>
</feature>